<dbReference type="InterPro" id="IPR013328">
    <property type="entry name" value="6PGD_dom2"/>
</dbReference>
<evidence type="ECO:0000256" key="1">
    <source>
        <dbReference type="ARBA" id="ARBA00023002"/>
    </source>
</evidence>
<dbReference type="Gene3D" id="3.40.50.720">
    <property type="entry name" value="NAD(P)-binding Rossmann-like Domain"/>
    <property type="match status" value="1"/>
</dbReference>
<name>A0ABQ6CM70_9HYPH</name>
<keyword evidence="7" id="KW-1185">Reference proteome</keyword>
<keyword evidence="1" id="KW-0560">Oxidoreductase</keyword>
<feature type="domain" description="Mannitol dehydrogenase N-terminal" evidence="4">
    <location>
        <begin position="31"/>
        <end position="277"/>
    </location>
</feature>
<dbReference type="InterPro" id="IPR050988">
    <property type="entry name" value="Mannitol_DH/Oxidoreductase"/>
</dbReference>
<keyword evidence="2" id="KW-0520">NAD</keyword>
<evidence type="ECO:0000256" key="2">
    <source>
        <dbReference type="ARBA" id="ARBA00023027"/>
    </source>
</evidence>
<dbReference type="PANTHER" id="PTHR43362">
    <property type="entry name" value="MANNITOL DEHYDROGENASE DSF1-RELATED"/>
    <property type="match status" value="1"/>
</dbReference>
<feature type="region of interest" description="Disordered" evidence="3">
    <location>
        <begin position="1"/>
        <end position="20"/>
    </location>
</feature>
<sequence>MQRLSQDTLAKLSPGSRRPHYDRTKLAIGMAHIGVGAFHRCHQGEFTDDMLEARFGSWGVVGINLRPPLLTDILAPQDGLYSRTLREGASAQTRVIGAIRKVIDIRDPTDGEAAISALAAPQIKVVTMTLTEKGYCHIPSSGALDWSRPDVICDRDGASPPASALGLLALALERRRRTGAGGLTLISCDNVPGNGALLRSVLTAFIAAQSSPLAAWIETNVAFPSTMVDRIAPAPTAEDLVSASETIGARDEAAVVGEPFRQWVIDDHFAADRPPWDLAGAQFVADVTPYELIKMRVLNAAQSTLSHLGALLGHAFSFQAADDPVLAPLVRRMLERETAGTLPHAPGMRIAPYIDTSLSRIANSAIRHRCHQIGTDGSQKIVQRLVNPLRERLAARHAPGLLALAVTSWLAYVLCGARRFGNRWQPDDPMAAEVIAIGEQTGDDFDGLARALIGIEAVFGRDLRDSTAVPAIAMHLRGLLTGDPQGYLRECLVEYV</sequence>
<evidence type="ECO:0000313" key="6">
    <source>
        <dbReference type="EMBL" id="GLS19356.1"/>
    </source>
</evidence>
<dbReference type="Gene3D" id="1.10.1040.10">
    <property type="entry name" value="N-(1-d-carboxylethyl)-l-norvaline Dehydrogenase, domain 2"/>
    <property type="match status" value="1"/>
</dbReference>
<dbReference type="Proteomes" id="UP001156882">
    <property type="component" value="Unassembled WGS sequence"/>
</dbReference>
<dbReference type="PANTHER" id="PTHR43362:SF1">
    <property type="entry name" value="MANNITOL DEHYDROGENASE 2-RELATED"/>
    <property type="match status" value="1"/>
</dbReference>
<evidence type="ECO:0000256" key="3">
    <source>
        <dbReference type="SAM" id="MobiDB-lite"/>
    </source>
</evidence>
<dbReference type="EMBL" id="BSPC01000022">
    <property type="protein sequence ID" value="GLS19356.1"/>
    <property type="molecule type" value="Genomic_DNA"/>
</dbReference>
<evidence type="ECO:0000259" key="4">
    <source>
        <dbReference type="Pfam" id="PF01232"/>
    </source>
</evidence>
<dbReference type="SUPFAM" id="SSF48179">
    <property type="entry name" value="6-phosphogluconate dehydrogenase C-terminal domain-like"/>
    <property type="match status" value="1"/>
</dbReference>
<dbReference type="InterPro" id="IPR008927">
    <property type="entry name" value="6-PGluconate_DH-like_C_sf"/>
</dbReference>
<proteinExistence type="predicted"/>
<protein>
    <submittedName>
        <fullName evidence="6">Mannitol dehydrogenase</fullName>
    </submittedName>
</protein>
<dbReference type="InterPro" id="IPR036291">
    <property type="entry name" value="NAD(P)-bd_dom_sf"/>
</dbReference>
<dbReference type="RefSeq" id="WP_284312275.1">
    <property type="nucleotide sequence ID" value="NZ_BSPC01000022.1"/>
</dbReference>
<gene>
    <name evidence="6" type="primary">uxuB_1</name>
    <name evidence="6" type="ORF">GCM10007874_23730</name>
</gene>
<dbReference type="Pfam" id="PF08125">
    <property type="entry name" value="Mannitol_dh_C"/>
    <property type="match status" value="1"/>
</dbReference>
<evidence type="ECO:0000313" key="7">
    <source>
        <dbReference type="Proteomes" id="UP001156882"/>
    </source>
</evidence>
<dbReference type="PROSITE" id="PS00974">
    <property type="entry name" value="MANNITOL_DHGENASE"/>
    <property type="match status" value="1"/>
</dbReference>
<dbReference type="InterPro" id="IPR013118">
    <property type="entry name" value="Mannitol_DH_C"/>
</dbReference>
<organism evidence="6 7">
    <name type="scientific">Labrys miyagiensis</name>
    <dbReference type="NCBI Taxonomy" id="346912"/>
    <lineage>
        <taxon>Bacteria</taxon>
        <taxon>Pseudomonadati</taxon>
        <taxon>Pseudomonadota</taxon>
        <taxon>Alphaproteobacteria</taxon>
        <taxon>Hyphomicrobiales</taxon>
        <taxon>Xanthobacteraceae</taxon>
        <taxon>Labrys</taxon>
    </lineage>
</organism>
<accession>A0ABQ6CM70</accession>
<evidence type="ECO:0000259" key="5">
    <source>
        <dbReference type="Pfam" id="PF08125"/>
    </source>
</evidence>
<feature type="domain" description="Mannitol dehydrogenase C-terminal" evidence="5">
    <location>
        <begin position="286"/>
        <end position="473"/>
    </location>
</feature>
<reference evidence="7" key="1">
    <citation type="journal article" date="2019" name="Int. J. Syst. Evol. Microbiol.">
        <title>The Global Catalogue of Microorganisms (GCM) 10K type strain sequencing project: providing services to taxonomists for standard genome sequencing and annotation.</title>
        <authorList>
            <consortium name="The Broad Institute Genomics Platform"/>
            <consortium name="The Broad Institute Genome Sequencing Center for Infectious Disease"/>
            <person name="Wu L."/>
            <person name="Ma J."/>
        </authorList>
    </citation>
    <scope>NUCLEOTIDE SEQUENCE [LARGE SCALE GENOMIC DNA]</scope>
    <source>
        <strain evidence="7">NBRC 101365</strain>
    </source>
</reference>
<dbReference type="InterPro" id="IPR023027">
    <property type="entry name" value="Mannitol_DH_CS"/>
</dbReference>
<dbReference type="Pfam" id="PF01232">
    <property type="entry name" value="Mannitol_dh"/>
    <property type="match status" value="1"/>
</dbReference>
<dbReference type="SUPFAM" id="SSF51735">
    <property type="entry name" value="NAD(P)-binding Rossmann-fold domains"/>
    <property type="match status" value="1"/>
</dbReference>
<dbReference type="InterPro" id="IPR000669">
    <property type="entry name" value="Mannitol_DH"/>
</dbReference>
<dbReference type="PRINTS" id="PR00084">
    <property type="entry name" value="MTLDHDRGNASE"/>
</dbReference>
<dbReference type="InterPro" id="IPR013131">
    <property type="entry name" value="Mannitol_DH_N"/>
</dbReference>
<comment type="caution">
    <text evidence="6">The sequence shown here is derived from an EMBL/GenBank/DDBJ whole genome shotgun (WGS) entry which is preliminary data.</text>
</comment>